<dbReference type="PANTHER" id="PTHR42886">
    <property type="entry name" value="RE40534P-RELATED"/>
    <property type="match status" value="1"/>
</dbReference>
<evidence type="ECO:0000313" key="3">
    <source>
        <dbReference type="EMBL" id="EIJ44161.1"/>
    </source>
</evidence>
<keyword evidence="3" id="KW-0012">Acyltransferase</keyword>
<dbReference type="STRING" id="395493.BegalDRAFT_3343"/>
<feature type="domain" description="AB hydrolase-1" evidence="2">
    <location>
        <begin position="47"/>
        <end position="170"/>
    </location>
</feature>
<dbReference type="HOGENOM" id="CLU_079627_0_0_6"/>
<feature type="signal peptide" evidence="1">
    <location>
        <begin position="1"/>
        <end position="19"/>
    </location>
</feature>
<dbReference type="Pfam" id="PF00561">
    <property type="entry name" value="Abhydrolase_1"/>
    <property type="match status" value="1"/>
</dbReference>
<reference evidence="3 4" key="1">
    <citation type="submission" date="2011-11" db="EMBL/GenBank/DDBJ databases">
        <title>Improved High-Quality Draft sequence of Beggiatoa alba B18lD.</title>
        <authorList>
            <consortium name="US DOE Joint Genome Institute"/>
            <person name="Lucas S."/>
            <person name="Han J."/>
            <person name="Lapidus A."/>
            <person name="Cheng J.-F."/>
            <person name="Goodwin L."/>
            <person name="Pitluck S."/>
            <person name="Peters L."/>
            <person name="Mikhailova N."/>
            <person name="Held B."/>
            <person name="Detter J.C."/>
            <person name="Han C."/>
            <person name="Tapia R."/>
            <person name="Land M."/>
            <person name="Hauser L."/>
            <person name="Kyrpides N."/>
            <person name="Ivanova N."/>
            <person name="Pagani I."/>
            <person name="Samuel K."/>
            <person name="Teske A."/>
            <person name="Mueller J."/>
            <person name="Woyke T."/>
        </authorList>
    </citation>
    <scope>NUCLEOTIDE SEQUENCE [LARGE SCALE GENOMIC DNA]</scope>
    <source>
        <strain evidence="3 4">B18LD</strain>
    </source>
</reference>
<evidence type="ECO:0000256" key="1">
    <source>
        <dbReference type="SAM" id="SignalP"/>
    </source>
</evidence>
<accession>I3CKL8</accession>
<name>I3CKL8_9GAMM</name>
<dbReference type="Proteomes" id="UP000005744">
    <property type="component" value="Unassembled WGS sequence"/>
</dbReference>
<dbReference type="AlphaFoldDB" id="I3CKL8"/>
<dbReference type="GO" id="GO:0016787">
    <property type="term" value="F:hydrolase activity"/>
    <property type="evidence" value="ECO:0007669"/>
    <property type="project" value="UniProtKB-KW"/>
</dbReference>
<keyword evidence="3" id="KW-0808">Transferase</keyword>
<gene>
    <name evidence="3" type="ORF">BegalDRAFT_3343</name>
</gene>
<dbReference type="InterPro" id="IPR000073">
    <property type="entry name" value="AB_hydrolase_1"/>
</dbReference>
<keyword evidence="4" id="KW-1185">Reference proteome</keyword>
<dbReference type="Gene3D" id="3.40.50.1820">
    <property type="entry name" value="alpha/beta hydrolase"/>
    <property type="match status" value="1"/>
</dbReference>
<dbReference type="InterPro" id="IPR029058">
    <property type="entry name" value="AB_hydrolase_fold"/>
</dbReference>
<protein>
    <submittedName>
        <fullName evidence="3">Putative hydrolase or acyltransferase of alpha/beta superfamily</fullName>
    </submittedName>
</protein>
<evidence type="ECO:0000259" key="2">
    <source>
        <dbReference type="Pfam" id="PF00561"/>
    </source>
</evidence>
<dbReference type="SUPFAM" id="SSF53474">
    <property type="entry name" value="alpha/beta-Hydrolases"/>
    <property type="match status" value="1"/>
</dbReference>
<evidence type="ECO:0000313" key="4">
    <source>
        <dbReference type="Proteomes" id="UP000005744"/>
    </source>
</evidence>
<sequence>MMRFYLMLCLCWLSLTVSAEVVKIPYQQMTLNASLALAPQKSLKDGVVLITHGTLGSRQMEIIQTLQALLVEKGLNSLAINLSYQIDDRSAELLSCQVEHQHKHQDAVGEIGAWMQWLIGQGVDKVVLLGHSRGANQSAWYAVEHDADVIKGVVLVAPMLWREEDRATRYQSVYKIALAEVLARAKQEKMLSDVGFLQCPKVKISGESFLAYYEDEPRFHTPNLMQVLKKPQLLIIGSADKVTTGIESDVMPLVTSHAVQLVRVDGADHFFRDLYAEDVADAVADFVKGVLN</sequence>
<feature type="chain" id="PRO_5003669601" evidence="1">
    <location>
        <begin position="20"/>
        <end position="292"/>
    </location>
</feature>
<dbReference type="EMBL" id="JH600070">
    <property type="protein sequence ID" value="EIJ44161.1"/>
    <property type="molecule type" value="Genomic_DNA"/>
</dbReference>
<dbReference type="PANTHER" id="PTHR42886:SF29">
    <property type="entry name" value="PUMMELIG, ISOFORM A"/>
    <property type="match status" value="1"/>
</dbReference>
<keyword evidence="3" id="KW-0378">Hydrolase</keyword>
<keyword evidence="1" id="KW-0732">Signal</keyword>
<organism evidence="3 4">
    <name type="scientific">Beggiatoa alba B18LD</name>
    <dbReference type="NCBI Taxonomy" id="395493"/>
    <lineage>
        <taxon>Bacteria</taxon>
        <taxon>Pseudomonadati</taxon>
        <taxon>Pseudomonadota</taxon>
        <taxon>Gammaproteobacteria</taxon>
        <taxon>Thiotrichales</taxon>
        <taxon>Thiotrichaceae</taxon>
        <taxon>Beggiatoa</taxon>
    </lineage>
</organism>
<dbReference type="GO" id="GO:0016746">
    <property type="term" value="F:acyltransferase activity"/>
    <property type="evidence" value="ECO:0007669"/>
    <property type="project" value="UniProtKB-KW"/>
</dbReference>
<dbReference type="eggNOG" id="COG1073">
    <property type="taxonomic scope" value="Bacteria"/>
</dbReference>
<proteinExistence type="predicted"/>